<dbReference type="SUPFAM" id="SSF143985">
    <property type="entry name" value="L,D-transpeptidase pre-catalytic domain-like"/>
    <property type="match status" value="1"/>
</dbReference>
<keyword evidence="4 6" id="KW-0573">Peptidoglycan synthesis</keyword>
<dbReference type="SUPFAM" id="SSF50370">
    <property type="entry name" value="Ricin B-like lectins"/>
    <property type="match status" value="1"/>
</dbReference>
<dbReference type="InterPro" id="IPR035992">
    <property type="entry name" value="Ricin_B-like_lectins"/>
</dbReference>
<comment type="caution">
    <text evidence="8">The sequence shown here is derived from an EMBL/GenBank/DDBJ whole genome shotgun (WGS) entry which is preliminary data.</text>
</comment>
<accession>A0A9D1JK81</accession>
<dbReference type="GO" id="GO:0005576">
    <property type="term" value="C:extracellular region"/>
    <property type="evidence" value="ECO:0007669"/>
    <property type="project" value="TreeGrafter"/>
</dbReference>
<evidence type="ECO:0000313" key="9">
    <source>
        <dbReference type="Proteomes" id="UP000823935"/>
    </source>
</evidence>
<evidence type="ECO:0000256" key="4">
    <source>
        <dbReference type="ARBA" id="ARBA00022984"/>
    </source>
</evidence>
<dbReference type="CDD" id="cd16913">
    <property type="entry name" value="YkuD_like"/>
    <property type="match status" value="1"/>
</dbReference>
<evidence type="ECO:0000256" key="6">
    <source>
        <dbReference type="PROSITE-ProRule" id="PRU01373"/>
    </source>
</evidence>
<dbReference type="PANTHER" id="PTHR30582">
    <property type="entry name" value="L,D-TRANSPEPTIDASE"/>
    <property type="match status" value="1"/>
</dbReference>
<dbReference type="SUPFAM" id="SSF141523">
    <property type="entry name" value="L,D-transpeptidase catalytic domain-like"/>
    <property type="match status" value="1"/>
</dbReference>
<evidence type="ECO:0000256" key="5">
    <source>
        <dbReference type="ARBA" id="ARBA00023316"/>
    </source>
</evidence>
<dbReference type="GO" id="GO:0016740">
    <property type="term" value="F:transferase activity"/>
    <property type="evidence" value="ECO:0007669"/>
    <property type="project" value="UniProtKB-KW"/>
</dbReference>
<dbReference type="InterPro" id="IPR038063">
    <property type="entry name" value="Transpep_catalytic_dom"/>
</dbReference>
<keyword evidence="2" id="KW-0808">Transferase</keyword>
<evidence type="ECO:0000256" key="3">
    <source>
        <dbReference type="ARBA" id="ARBA00022960"/>
    </source>
</evidence>
<dbReference type="GO" id="GO:0071972">
    <property type="term" value="F:peptidoglycan L,D-transpeptidase activity"/>
    <property type="evidence" value="ECO:0007669"/>
    <property type="project" value="TreeGrafter"/>
</dbReference>
<gene>
    <name evidence="8" type="ORF">IAB44_09475</name>
</gene>
<evidence type="ECO:0000259" key="7">
    <source>
        <dbReference type="PROSITE" id="PS52029"/>
    </source>
</evidence>
<evidence type="ECO:0000313" key="8">
    <source>
        <dbReference type="EMBL" id="HIS31757.1"/>
    </source>
</evidence>
<dbReference type="Pfam" id="PF12229">
    <property type="entry name" value="PG_binding_4"/>
    <property type="match status" value="1"/>
</dbReference>
<feature type="domain" description="L,D-TPase catalytic" evidence="7">
    <location>
        <begin position="332"/>
        <end position="451"/>
    </location>
</feature>
<dbReference type="Gene3D" id="2.40.440.10">
    <property type="entry name" value="L,D-transpeptidase catalytic domain-like"/>
    <property type="match status" value="1"/>
</dbReference>
<organism evidence="8 9">
    <name type="scientific">Candidatus Limivivens intestinipullorum</name>
    <dbReference type="NCBI Taxonomy" id="2840858"/>
    <lineage>
        <taxon>Bacteria</taxon>
        <taxon>Bacillati</taxon>
        <taxon>Bacillota</taxon>
        <taxon>Clostridia</taxon>
        <taxon>Lachnospirales</taxon>
        <taxon>Lachnospiraceae</taxon>
        <taxon>Lachnospiraceae incertae sedis</taxon>
        <taxon>Candidatus Limivivens</taxon>
    </lineage>
</organism>
<keyword evidence="5 6" id="KW-0961">Cell wall biogenesis/degradation</keyword>
<evidence type="ECO:0000256" key="2">
    <source>
        <dbReference type="ARBA" id="ARBA00022679"/>
    </source>
</evidence>
<dbReference type="InterPro" id="IPR038054">
    <property type="entry name" value="LD_TPept-like_central_sf"/>
</dbReference>
<proteinExistence type="predicted"/>
<feature type="active site" description="Proton donor/acceptor" evidence="6">
    <location>
        <position position="406"/>
    </location>
</feature>
<dbReference type="CDD" id="cd00161">
    <property type="entry name" value="beta-trefoil_Ricin-like"/>
    <property type="match status" value="1"/>
</dbReference>
<dbReference type="GO" id="GO:0071555">
    <property type="term" value="P:cell wall organization"/>
    <property type="evidence" value="ECO:0007669"/>
    <property type="project" value="UniProtKB-UniRule"/>
</dbReference>
<dbReference type="GO" id="GO:0018104">
    <property type="term" value="P:peptidoglycan-protein cross-linking"/>
    <property type="evidence" value="ECO:0007669"/>
    <property type="project" value="TreeGrafter"/>
</dbReference>
<dbReference type="GO" id="GO:0008360">
    <property type="term" value="P:regulation of cell shape"/>
    <property type="evidence" value="ECO:0007669"/>
    <property type="project" value="UniProtKB-UniRule"/>
</dbReference>
<reference evidence="8" key="2">
    <citation type="journal article" date="2021" name="PeerJ">
        <title>Extensive microbial diversity within the chicken gut microbiome revealed by metagenomics and culture.</title>
        <authorList>
            <person name="Gilroy R."/>
            <person name="Ravi A."/>
            <person name="Getino M."/>
            <person name="Pursley I."/>
            <person name="Horton D.L."/>
            <person name="Alikhan N.F."/>
            <person name="Baker D."/>
            <person name="Gharbi K."/>
            <person name="Hall N."/>
            <person name="Watson M."/>
            <person name="Adriaenssens E.M."/>
            <person name="Foster-Nyarko E."/>
            <person name="Jarju S."/>
            <person name="Secka A."/>
            <person name="Antonio M."/>
            <person name="Oren A."/>
            <person name="Chaudhuri R.R."/>
            <person name="La Ragione R."/>
            <person name="Hildebrand F."/>
            <person name="Pallen M.J."/>
        </authorList>
    </citation>
    <scope>NUCLEOTIDE SEQUENCE</scope>
    <source>
        <strain evidence="8">CHK190-19873</strain>
    </source>
</reference>
<protein>
    <submittedName>
        <fullName evidence="8">L,D-transpeptidase family protein</fullName>
    </submittedName>
</protein>
<sequence length="458" mass="50412">MRKICIVVFFFLLWGTSGISARAIGARDFLFLRTIGQFRGLYEIRSALDADFALDVSSCSDGTDNRLLQLYRAGNVNQQKFSFSTLGRGVCQIRAAHTGSRLCAAAEGRETDGSLEQVLFMDPGISNLSGGVSALAGWVLEYAGDGAWYIRAREGEYLTCAGAYNGAQVTLNAFTGEENQQWILEKTTRSDTDYQETDLPNPYEEGGSWEDRVLFVDIGGSRETLSAKTLAGWLVKTDGHALAPDSEAVSVYAASLAEKYDTKGKPRTFLTSYGEEITLKMGNYGWALDQAALVEQILSMLLSDWETNTATVTAEWSQRGAVREETTDIGKTYVEVDLSGQKVWLYKDGQLLVSTDCVTGTRGTEYATPGGVYRLYGKESPSILVGEDYRTPVDFWMPFNGGIGLHDATWRSAFGGDIYLTNGSHGCVNLPYDAARQIYETISVGDPVVCYYYEYKEE</sequence>
<dbReference type="InterPro" id="IPR022029">
    <property type="entry name" value="YoaR-like_PG-bd"/>
</dbReference>
<dbReference type="PANTHER" id="PTHR30582:SF33">
    <property type="entry name" value="EXPORTED PROTEIN"/>
    <property type="match status" value="1"/>
</dbReference>
<reference evidence="8" key="1">
    <citation type="submission" date="2020-10" db="EMBL/GenBank/DDBJ databases">
        <authorList>
            <person name="Gilroy R."/>
        </authorList>
    </citation>
    <scope>NUCLEOTIDE SEQUENCE</scope>
    <source>
        <strain evidence="8">CHK190-19873</strain>
    </source>
</reference>
<dbReference type="Proteomes" id="UP000823935">
    <property type="component" value="Unassembled WGS sequence"/>
</dbReference>
<dbReference type="EMBL" id="DVIQ01000055">
    <property type="protein sequence ID" value="HIS31757.1"/>
    <property type="molecule type" value="Genomic_DNA"/>
</dbReference>
<dbReference type="Pfam" id="PF03734">
    <property type="entry name" value="YkuD"/>
    <property type="match status" value="1"/>
</dbReference>
<name>A0A9D1JK81_9FIRM</name>
<evidence type="ECO:0000256" key="1">
    <source>
        <dbReference type="ARBA" id="ARBA00004752"/>
    </source>
</evidence>
<dbReference type="Gene3D" id="2.80.10.50">
    <property type="match status" value="1"/>
</dbReference>
<dbReference type="Gene3D" id="3.10.20.800">
    <property type="match status" value="1"/>
</dbReference>
<dbReference type="InterPro" id="IPR050979">
    <property type="entry name" value="LD-transpeptidase"/>
</dbReference>
<feature type="active site" description="Nucleophile" evidence="6">
    <location>
        <position position="427"/>
    </location>
</feature>
<dbReference type="InterPro" id="IPR005490">
    <property type="entry name" value="LD_TPept_cat_dom"/>
</dbReference>
<comment type="pathway">
    <text evidence="1 6">Cell wall biogenesis; peptidoglycan biosynthesis.</text>
</comment>
<dbReference type="PROSITE" id="PS52029">
    <property type="entry name" value="LD_TPASE"/>
    <property type="match status" value="1"/>
</dbReference>
<dbReference type="AlphaFoldDB" id="A0A9D1JK81"/>
<keyword evidence="3 6" id="KW-0133">Cell shape</keyword>